<proteinExistence type="predicted"/>
<dbReference type="EMBL" id="FYEK01000044">
    <property type="protein sequence ID" value="SNB69979.1"/>
    <property type="molecule type" value="Genomic_DNA"/>
</dbReference>
<accession>A0A212RCN9</accession>
<organism evidence="2 3">
    <name type="scientific">Thermoflexus hugenholtzii JAD2</name>
    <dbReference type="NCBI Taxonomy" id="877466"/>
    <lineage>
        <taxon>Bacteria</taxon>
        <taxon>Bacillati</taxon>
        <taxon>Chloroflexota</taxon>
        <taxon>Thermoflexia</taxon>
        <taxon>Thermoflexales</taxon>
        <taxon>Thermoflexaceae</taxon>
        <taxon>Thermoflexus</taxon>
    </lineage>
</organism>
<dbReference type="Proteomes" id="UP000197025">
    <property type="component" value="Unassembled WGS sequence"/>
</dbReference>
<keyword evidence="3" id="KW-1185">Reference proteome</keyword>
<evidence type="ECO:0000256" key="1">
    <source>
        <dbReference type="SAM" id="Phobius"/>
    </source>
</evidence>
<feature type="transmembrane region" description="Helical" evidence="1">
    <location>
        <begin position="237"/>
        <end position="254"/>
    </location>
</feature>
<evidence type="ECO:0000313" key="2">
    <source>
        <dbReference type="EMBL" id="SNB69979.1"/>
    </source>
</evidence>
<keyword evidence="1" id="KW-0472">Membrane</keyword>
<feature type="transmembrane region" description="Helical" evidence="1">
    <location>
        <begin position="164"/>
        <end position="188"/>
    </location>
</feature>
<keyword evidence="1" id="KW-0812">Transmembrane</keyword>
<feature type="transmembrane region" description="Helical" evidence="1">
    <location>
        <begin position="200"/>
        <end position="225"/>
    </location>
</feature>
<sequence>MPAFADPSVRSFPDGEIAPSRALANLPSPEKASAPSGLSVLSRLHTLGIGGLLLILLFALYMPVLSVGFFSDDLLLTVIAPRDPLALFQSAEGLLHYRPLSMSLFWLVGRVFGFQGAIFHFLTLSVYLVNVSLLYSILRRLDVPRAPAWSATALFGLLPFAHEAIAFVMGSVHSLALLWMLSATALALRPGRPLRWGHAFLALGAYLAAILSHETGIVWPALLLLLERWRPGRFQGLRPLILAGFALGAGYMLFWRTRPRGDPGVLALPIFALESSLYAVQGWLYPLGPALRPLWEALFGPRPILLRALRPGDWAFLGLGLGVTVAMMAIARPRRLVALGLGWFAVSITPSLLFWGPASGMMNYPRMLVIPGVGSAMAWAAVVEGGRQRGAGGRGLVGAGLGITLLVSTLVTVASLGYYRDATHILRGMAAAAREAGDRPILYVNLPYNVGYRWFRARFYPYIYGGAGAVLITTDRELARYIRLNGGPDLTGRPPGWVESRRLEALYPNWFTPAPPIDFSKLRDALEDHAVYVFREDLAWVPLHEIWRVHGISDRAYAEAPPLEILEPSPRFDGRIALRGWRIDREAGELILAWEALASPERRWHVFVHLLDEKGELLGQADGPMAGGLAPTEAWRAGDWVIDRRPLPPGAWPAALRLGLYDLASGERATVEWGTLRPPDRYVVLATPR</sequence>
<feature type="transmembrane region" description="Helical" evidence="1">
    <location>
        <begin position="104"/>
        <end position="129"/>
    </location>
</feature>
<reference evidence="3" key="1">
    <citation type="submission" date="2017-06" db="EMBL/GenBank/DDBJ databases">
        <authorList>
            <person name="Varghese N."/>
            <person name="Submissions S."/>
        </authorList>
    </citation>
    <scope>NUCLEOTIDE SEQUENCE [LARGE SCALE GENOMIC DNA]</scope>
    <source>
        <strain evidence="3">JAD2</strain>
    </source>
</reference>
<feature type="transmembrane region" description="Helical" evidence="1">
    <location>
        <begin position="266"/>
        <end position="285"/>
    </location>
</feature>
<feature type="transmembrane region" description="Helical" evidence="1">
    <location>
        <begin position="314"/>
        <end position="331"/>
    </location>
</feature>
<keyword evidence="1" id="KW-1133">Transmembrane helix</keyword>
<name>A0A212RCN9_9CHLR</name>
<evidence type="ECO:0008006" key="4">
    <source>
        <dbReference type="Google" id="ProtNLM"/>
    </source>
</evidence>
<evidence type="ECO:0000313" key="3">
    <source>
        <dbReference type="Proteomes" id="UP000197025"/>
    </source>
</evidence>
<dbReference type="OrthoDB" id="137681at2"/>
<dbReference type="AlphaFoldDB" id="A0A212RCN9"/>
<dbReference type="InParanoid" id="A0A212RCN9"/>
<feature type="transmembrane region" description="Helical" evidence="1">
    <location>
        <begin position="47"/>
        <end position="70"/>
    </location>
</feature>
<gene>
    <name evidence="2" type="ORF">SAMN02746019_00011210</name>
</gene>
<feature type="transmembrane region" description="Helical" evidence="1">
    <location>
        <begin position="364"/>
        <end position="383"/>
    </location>
</feature>
<dbReference type="RefSeq" id="WP_143597588.1">
    <property type="nucleotide sequence ID" value="NZ_FYEK01000044.1"/>
</dbReference>
<protein>
    <recommendedName>
        <fullName evidence="4">4-amino-4-deoxy-L-arabinose transferase and related glycosyltransferases of PMT family</fullName>
    </recommendedName>
</protein>
<feature type="transmembrane region" description="Helical" evidence="1">
    <location>
        <begin position="395"/>
        <end position="419"/>
    </location>
</feature>
<feature type="transmembrane region" description="Helical" evidence="1">
    <location>
        <begin position="338"/>
        <end position="358"/>
    </location>
</feature>